<dbReference type="AlphaFoldDB" id="A0AAV7UGL0"/>
<gene>
    <name evidence="2" type="ORF">NDU88_004934</name>
</gene>
<reference evidence="2" key="1">
    <citation type="journal article" date="2022" name="bioRxiv">
        <title>Sequencing and chromosome-scale assembly of the giantPleurodeles waltlgenome.</title>
        <authorList>
            <person name="Brown T."/>
            <person name="Elewa A."/>
            <person name="Iarovenko S."/>
            <person name="Subramanian E."/>
            <person name="Araus A.J."/>
            <person name="Petzold A."/>
            <person name="Susuki M."/>
            <person name="Suzuki K.-i.T."/>
            <person name="Hayashi T."/>
            <person name="Toyoda A."/>
            <person name="Oliveira C."/>
            <person name="Osipova E."/>
            <person name="Leigh N.D."/>
            <person name="Simon A."/>
            <person name="Yun M.H."/>
        </authorList>
    </citation>
    <scope>NUCLEOTIDE SEQUENCE</scope>
    <source>
        <strain evidence="2">20211129_DDA</strain>
        <tissue evidence="2">Liver</tissue>
    </source>
</reference>
<evidence type="ECO:0000256" key="1">
    <source>
        <dbReference type="SAM" id="MobiDB-lite"/>
    </source>
</evidence>
<organism evidence="2 3">
    <name type="scientific">Pleurodeles waltl</name>
    <name type="common">Iberian ribbed newt</name>
    <dbReference type="NCBI Taxonomy" id="8319"/>
    <lineage>
        <taxon>Eukaryota</taxon>
        <taxon>Metazoa</taxon>
        <taxon>Chordata</taxon>
        <taxon>Craniata</taxon>
        <taxon>Vertebrata</taxon>
        <taxon>Euteleostomi</taxon>
        <taxon>Amphibia</taxon>
        <taxon>Batrachia</taxon>
        <taxon>Caudata</taxon>
        <taxon>Salamandroidea</taxon>
        <taxon>Salamandridae</taxon>
        <taxon>Pleurodelinae</taxon>
        <taxon>Pleurodeles</taxon>
    </lineage>
</organism>
<accession>A0AAV7UGL0</accession>
<proteinExistence type="predicted"/>
<dbReference type="Proteomes" id="UP001066276">
    <property type="component" value="Chromosome 3_1"/>
</dbReference>
<keyword evidence="3" id="KW-1185">Reference proteome</keyword>
<evidence type="ECO:0000313" key="2">
    <source>
        <dbReference type="EMBL" id="KAJ1188170.1"/>
    </source>
</evidence>
<sequence>MSSGSPWRVDRLLPHSPGATFRTQKLPLPLTAVPRSHDEHSGELVDKAMVPGLHHGDLRQDASGWIGAGEDADQELRCGVWCQCAAGCFGSHEATSVKLVMRGLNKLRCIVFEKATGLELVMQDLALGCIQGSCRSGACFVLVAQNRRPVD</sequence>
<evidence type="ECO:0000313" key="3">
    <source>
        <dbReference type="Proteomes" id="UP001066276"/>
    </source>
</evidence>
<feature type="region of interest" description="Disordered" evidence="1">
    <location>
        <begin position="1"/>
        <end position="20"/>
    </location>
</feature>
<name>A0AAV7UGL0_PLEWA</name>
<comment type="caution">
    <text evidence="2">The sequence shown here is derived from an EMBL/GenBank/DDBJ whole genome shotgun (WGS) entry which is preliminary data.</text>
</comment>
<protein>
    <submittedName>
        <fullName evidence="2">Uncharacterized protein</fullName>
    </submittedName>
</protein>
<dbReference type="EMBL" id="JANPWB010000005">
    <property type="protein sequence ID" value="KAJ1188170.1"/>
    <property type="molecule type" value="Genomic_DNA"/>
</dbReference>